<keyword evidence="6 7" id="KW-0408">Iron</keyword>
<name>A0ABY6BG70_9GAMM</name>
<dbReference type="EMBL" id="CP104694">
    <property type="protein sequence ID" value="UXI68075.1"/>
    <property type="molecule type" value="Genomic_DNA"/>
</dbReference>
<comment type="subcellular location">
    <subcellularLocation>
        <location evidence="1">Cell envelope</location>
    </subcellularLocation>
</comment>
<keyword evidence="2 7" id="KW-0349">Heme</keyword>
<keyword evidence="11" id="KW-1185">Reference proteome</keyword>
<keyword evidence="4 8" id="KW-0732">Signal</keyword>
<evidence type="ECO:0000256" key="1">
    <source>
        <dbReference type="ARBA" id="ARBA00004196"/>
    </source>
</evidence>
<dbReference type="Gene3D" id="1.10.760.10">
    <property type="entry name" value="Cytochrome c-like domain"/>
    <property type="match status" value="2"/>
</dbReference>
<feature type="chain" id="PRO_5046132928" evidence="8">
    <location>
        <begin position="24"/>
        <end position="555"/>
    </location>
</feature>
<dbReference type="SUPFAM" id="SSF46626">
    <property type="entry name" value="Cytochrome c"/>
    <property type="match status" value="2"/>
</dbReference>
<gene>
    <name evidence="10" type="ORF">N4264_00020</name>
</gene>
<dbReference type="PROSITE" id="PS51257">
    <property type="entry name" value="PROKAR_LIPOPROTEIN"/>
    <property type="match status" value="1"/>
</dbReference>
<sequence length="555" mass="57683">MTKTLSSRWIGYLALLCASAACGQGAPPPLGAPPIPAGNPQTPAKIALGQALFWEEQLSKTGTVACGTCHRPFGGGADPRTGLALASSTNPGKDGLVGTPDDVHGSAGVPAHGSDGLYQSVASFGIGIQVGGRRAPSAVNAAYAPLLFWDGRAGGTFVDPLTNQTLIAQGGALENQALGPLVNTVEMAFTGAQVNTIGQRLTGIQPLALAANVPTALTTWIAGRDYPALFAEVFGSSDITAARIALAIASYERTLAGNQTPLDAERGGTPSLTNLERTGQQVFVQNDCAACHGGALMSDNQFHYIGVRPVDDDLGRFAQTNNPNDRGAFRSPSLRNVELRSPFMSNGRFTTLEQVVDFYDRGGDFTAPNKDPRIRPRNLTAQQKTALLAFLRRPLTDLRVSAETGPFQRPTLFTETDRVPRIVGNGVAGAGGLVPVIGAIEPPLLGNDNFTVSVSGGPAGAAATLVVSRTDPGTPGSVPTGDFTNRTVTLAGTGNAGYASINIDLGTNPALTGQTLYGRYYIADPAAPNGIAVTQAFQITVFGSSDTLFRDDFEF</sequence>
<evidence type="ECO:0000256" key="6">
    <source>
        <dbReference type="ARBA" id="ARBA00023004"/>
    </source>
</evidence>
<organism evidence="10 11">
    <name type="scientific">Tahibacter amnicola</name>
    <dbReference type="NCBI Taxonomy" id="2976241"/>
    <lineage>
        <taxon>Bacteria</taxon>
        <taxon>Pseudomonadati</taxon>
        <taxon>Pseudomonadota</taxon>
        <taxon>Gammaproteobacteria</taxon>
        <taxon>Lysobacterales</taxon>
        <taxon>Rhodanobacteraceae</taxon>
        <taxon>Tahibacter</taxon>
    </lineage>
</organism>
<dbReference type="InterPro" id="IPR036909">
    <property type="entry name" value="Cyt_c-like_dom_sf"/>
</dbReference>
<evidence type="ECO:0000256" key="5">
    <source>
        <dbReference type="ARBA" id="ARBA00023002"/>
    </source>
</evidence>
<reference evidence="10" key="1">
    <citation type="submission" date="2022-09" db="EMBL/GenBank/DDBJ databases">
        <title>Tahibacter sp. nov., isolated from a fresh water.</title>
        <authorList>
            <person name="Baek J.H."/>
            <person name="Lee J.K."/>
            <person name="Kim J.M."/>
            <person name="Jeon C.O."/>
        </authorList>
    </citation>
    <scope>NUCLEOTIDE SEQUENCE</scope>
    <source>
        <strain evidence="10">W38</strain>
    </source>
</reference>
<dbReference type="Pfam" id="PF03150">
    <property type="entry name" value="CCP_MauG"/>
    <property type="match status" value="1"/>
</dbReference>
<dbReference type="InterPro" id="IPR004852">
    <property type="entry name" value="Di-haem_cyt_c_peroxidsae"/>
</dbReference>
<dbReference type="RefSeq" id="WP_261695037.1">
    <property type="nucleotide sequence ID" value="NZ_CP104694.1"/>
</dbReference>
<feature type="domain" description="Cytochrome c" evidence="9">
    <location>
        <begin position="274"/>
        <end position="395"/>
    </location>
</feature>
<feature type="signal peptide" evidence="8">
    <location>
        <begin position="1"/>
        <end position="23"/>
    </location>
</feature>
<protein>
    <submittedName>
        <fullName evidence="10">C-type cytochrome</fullName>
    </submittedName>
</protein>
<evidence type="ECO:0000256" key="4">
    <source>
        <dbReference type="ARBA" id="ARBA00022729"/>
    </source>
</evidence>
<evidence type="ECO:0000256" key="3">
    <source>
        <dbReference type="ARBA" id="ARBA00022723"/>
    </source>
</evidence>
<evidence type="ECO:0000259" key="9">
    <source>
        <dbReference type="PROSITE" id="PS51007"/>
    </source>
</evidence>
<dbReference type="PROSITE" id="PS51007">
    <property type="entry name" value="CYTC"/>
    <property type="match status" value="1"/>
</dbReference>
<accession>A0ABY6BG70</accession>
<proteinExistence type="predicted"/>
<evidence type="ECO:0000256" key="2">
    <source>
        <dbReference type="ARBA" id="ARBA00022617"/>
    </source>
</evidence>
<dbReference type="PANTHER" id="PTHR30600">
    <property type="entry name" value="CYTOCHROME C PEROXIDASE-RELATED"/>
    <property type="match status" value="1"/>
</dbReference>
<dbReference type="Proteomes" id="UP001064632">
    <property type="component" value="Chromosome"/>
</dbReference>
<dbReference type="InterPro" id="IPR051395">
    <property type="entry name" value="Cytochrome_c_Peroxidase/MauG"/>
</dbReference>
<keyword evidence="3 7" id="KW-0479">Metal-binding</keyword>
<evidence type="ECO:0000256" key="8">
    <source>
        <dbReference type="SAM" id="SignalP"/>
    </source>
</evidence>
<evidence type="ECO:0000313" key="11">
    <source>
        <dbReference type="Proteomes" id="UP001064632"/>
    </source>
</evidence>
<dbReference type="InterPro" id="IPR009056">
    <property type="entry name" value="Cyt_c-like_dom"/>
</dbReference>
<dbReference type="PANTHER" id="PTHR30600:SF10">
    <property type="entry name" value="BLL6722 PROTEIN"/>
    <property type="match status" value="1"/>
</dbReference>
<evidence type="ECO:0000313" key="10">
    <source>
        <dbReference type="EMBL" id="UXI68075.1"/>
    </source>
</evidence>
<evidence type="ECO:0000256" key="7">
    <source>
        <dbReference type="PROSITE-ProRule" id="PRU00433"/>
    </source>
</evidence>
<dbReference type="Pfam" id="PF00034">
    <property type="entry name" value="Cytochrom_C"/>
    <property type="match status" value="1"/>
</dbReference>
<keyword evidence="5" id="KW-0560">Oxidoreductase</keyword>